<gene>
    <name evidence="2" type="ORF">E6O75_ATG00842</name>
</gene>
<keyword evidence="1" id="KW-0472">Membrane</keyword>
<organism evidence="2 3">
    <name type="scientific">Venturia nashicola</name>
    <dbReference type="NCBI Taxonomy" id="86259"/>
    <lineage>
        <taxon>Eukaryota</taxon>
        <taxon>Fungi</taxon>
        <taxon>Dikarya</taxon>
        <taxon>Ascomycota</taxon>
        <taxon>Pezizomycotina</taxon>
        <taxon>Dothideomycetes</taxon>
        <taxon>Pleosporomycetidae</taxon>
        <taxon>Venturiales</taxon>
        <taxon>Venturiaceae</taxon>
        <taxon>Venturia</taxon>
    </lineage>
</organism>
<evidence type="ECO:0000313" key="3">
    <source>
        <dbReference type="Proteomes" id="UP000298493"/>
    </source>
</evidence>
<dbReference type="AlphaFoldDB" id="A0A4Z1PTM1"/>
<keyword evidence="1" id="KW-1133">Transmembrane helix</keyword>
<sequence length="76" mass="8564">MILKPTLRFVYLHIGPILIFFGLYILFLAKFQTTSIVVHIFVHCVPRVPHLTGCGFGPETAGVGTQEELLYAFEEL</sequence>
<evidence type="ECO:0000256" key="1">
    <source>
        <dbReference type="SAM" id="Phobius"/>
    </source>
</evidence>
<feature type="transmembrane region" description="Helical" evidence="1">
    <location>
        <begin position="9"/>
        <end position="29"/>
    </location>
</feature>
<reference evidence="2 3" key="1">
    <citation type="submission" date="2019-04" db="EMBL/GenBank/DDBJ databases">
        <title>High contiguity whole genome sequence and gene annotation resource for two Venturia nashicola isolates.</title>
        <authorList>
            <person name="Prokchorchik M."/>
            <person name="Won K."/>
            <person name="Lee Y."/>
            <person name="Choi E.D."/>
            <person name="Segonzac C."/>
            <person name="Sohn K.H."/>
        </authorList>
    </citation>
    <scope>NUCLEOTIDE SEQUENCE [LARGE SCALE GENOMIC DNA]</scope>
    <source>
        <strain evidence="2 3">PRI2</strain>
    </source>
</reference>
<accession>A0A4Z1PTM1</accession>
<protein>
    <submittedName>
        <fullName evidence="2">Uncharacterized protein</fullName>
    </submittedName>
</protein>
<comment type="caution">
    <text evidence="2">The sequence shown here is derived from an EMBL/GenBank/DDBJ whole genome shotgun (WGS) entry which is preliminary data.</text>
</comment>
<name>A0A4Z1PTM1_9PEZI</name>
<dbReference type="EMBL" id="SNSC02000002">
    <property type="protein sequence ID" value="TID26349.1"/>
    <property type="molecule type" value="Genomic_DNA"/>
</dbReference>
<keyword evidence="3" id="KW-1185">Reference proteome</keyword>
<proteinExistence type="predicted"/>
<keyword evidence="1" id="KW-0812">Transmembrane</keyword>
<evidence type="ECO:0000313" key="2">
    <source>
        <dbReference type="EMBL" id="TID26349.1"/>
    </source>
</evidence>
<dbReference type="Proteomes" id="UP000298493">
    <property type="component" value="Unassembled WGS sequence"/>
</dbReference>